<feature type="transmembrane region" description="Helical" evidence="1">
    <location>
        <begin position="368"/>
        <end position="386"/>
    </location>
</feature>
<protein>
    <submittedName>
        <fullName evidence="4">MgtC/SapB family protein</fullName>
    </submittedName>
</protein>
<proteinExistence type="predicted"/>
<dbReference type="PANTHER" id="PTHR39084:SF1">
    <property type="entry name" value="DUF4010 DOMAIN-CONTAINING PROTEIN"/>
    <property type="match status" value="1"/>
</dbReference>
<feature type="domain" description="MgtC/SapB/SrpB/YhiD N-terminal" evidence="2">
    <location>
        <begin position="10"/>
        <end position="135"/>
    </location>
</feature>
<feature type="transmembrane region" description="Helical" evidence="1">
    <location>
        <begin position="272"/>
        <end position="289"/>
    </location>
</feature>
<feature type="transmembrane region" description="Helical" evidence="1">
    <location>
        <begin position="90"/>
        <end position="109"/>
    </location>
</feature>
<evidence type="ECO:0000313" key="5">
    <source>
        <dbReference type="Proteomes" id="UP000318801"/>
    </source>
</evidence>
<evidence type="ECO:0000259" key="3">
    <source>
        <dbReference type="Pfam" id="PF13194"/>
    </source>
</evidence>
<name>A0A506UDB9_9HYPH</name>
<feature type="transmembrane region" description="Helical" evidence="1">
    <location>
        <begin position="175"/>
        <end position="193"/>
    </location>
</feature>
<feature type="transmembrane region" description="Helical" evidence="1">
    <location>
        <begin position="398"/>
        <end position="421"/>
    </location>
</feature>
<keyword evidence="1" id="KW-0812">Transmembrane</keyword>
<keyword evidence="5" id="KW-1185">Reference proteome</keyword>
<feature type="transmembrane region" description="Helical" evidence="1">
    <location>
        <begin position="145"/>
        <end position="163"/>
    </location>
</feature>
<feature type="transmembrane region" description="Helical" evidence="1">
    <location>
        <begin position="115"/>
        <end position="133"/>
    </location>
</feature>
<dbReference type="InterPro" id="IPR049177">
    <property type="entry name" value="MgtC_SapB_SrpB_YhiD_N"/>
</dbReference>
<feature type="transmembrane region" description="Helical" evidence="1">
    <location>
        <begin position="335"/>
        <end position="356"/>
    </location>
</feature>
<feature type="transmembrane region" description="Helical" evidence="1">
    <location>
        <begin position="239"/>
        <end position="260"/>
    </location>
</feature>
<feature type="transmembrane region" description="Helical" evidence="1">
    <location>
        <begin position="63"/>
        <end position="83"/>
    </location>
</feature>
<reference evidence="4 5" key="1">
    <citation type="submission" date="2019-06" db="EMBL/GenBank/DDBJ databases">
        <authorList>
            <person name="Li M."/>
        </authorList>
    </citation>
    <scope>NUCLEOTIDE SEQUENCE [LARGE SCALE GENOMIC DNA]</scope>
    <source>
        <strain evidence="4 5">BGMRC2036</strain>
    </source>
</reference>
<dbReference type="RefSeq" id="WP_141148176.1">
    <property type="nucleotide sequence ID" value="NZ_VHLG01000003.1"/>
</dbReference>
<dbReference type="PANTHER" id="PTHR39084">
    <property type="entry name" value="MEMBRANE PROTEIN-RELATED"/>
    <property type="match status" value="1"/>
</dbReference>
<dbReference type="InterPro" id="IPR025105">
    <property type="entry name" value="DUF4010"/>
</dbReference>
<organism evidence="4 5">
    <name type="scientific">Martelella alba</name>
    <dbReference type="NCBI Taxonomy" id="2590451"/>
    <lineage>
        <taxon>Bacteria</taxon>
        <taxon>Pseudomonadati</taxon>
        <taxon>Pseudomonadota</taxon>
        <taxon>Alphaproteobacteria</taxon>
        <taxon>Hyphomicrobiales</taxon>
        <taxon>Aurantimonadaceae</taxon>
        <taxon>Martelella</taxon>
    </lineage>
</organism>
<evidence type="ECO:0000259" key="2">
    <source>
        <dbReference type="Pfam" id="PF02308"/>
    </source>
</evidence>
<evidence type="ECO:0000313" key="4">
    <source>
        <dbReference type="EMBL" id="TPW31406.1"/>
    </source>
</evidence>
<feature type="transmembrane region" description="Helical" evidence="1">
    <location>
        <begin position="205"/>
        <end position="227"/>
    </location>
</feature>
<evidence type="ECO:0000256" key="1">
    <source>
        <dbReference type="SAM" id="Phobius"/>
    </source>
</evidence>
<dbReference type="AlphaFoldDB" id="A0A506UDB9"/>
<dbReference type="Pfam" id="PF13194">
    <property type="entry name" value="DUF4010"/>
    <property type="match status" value="1"/>
</dbReference>
<accession>A0A506UDB9</accession>
<keyword evidence="1" id="KW-0472">Membrane</keyword>
<keyword evidence="1" id="KW-1133">Transmembrane helix</keyword>
<dbReference type="Proteomes" id="UP000318801">
    <property type="component" value="Unassembled WGS sequence"/>
</dbReference>
<feature type="transmembrane region" description="Helical" evidence="1">
    <location>
        <begin position="309"/>
        <end position="328"/>
    </location>
</feature>
<dbReference type="EMBL" id="VHLG01000003">
    <property type="protein sequence ID" value="TPW31406.1"/>
    <property type="molecule type" value="Genomic_DNA"/>
</dbReference>
<gene>
    <name evidence="4" type="ORF">FJU08_06460</name>
</gene>
<feature type="domain" description="DUF4010" evidence="3">
    <location>
        <begin position="183"/>
        <end position="391"/>
    </location>
</feature>
<comment type="caution">
    <text evidence="4">The sequence shown here is derived from an EMBL/GenBank/DDBJ whole genome shotgun (WGS) entry which is preliminary data.</text>
</comment>
<sequence>MEMIEIFERLGLALAIGALVGMERGWQERELPAGGRAAGIRTFALSGFLGGVSGYLQGITGPVLPAMLLAGFVLAFVVFSYRAATPRNDFSVTGVVAALIVFALGVVSVTGDMRIAAAGAVVTTGFLAARHSLHGFLRAMTWTELRSALVLLAMTFVALPLLPDHPVDPWGAFNPFTVWLMTVMIAALSYAGYVAMRVGGPDRGILFAGAAGGVVSSTATTLSFARISMSETGLSRQLAGAAALAGGLSLVRCFIIAVAVDPVLAAPLASGLAPGLVIFVVAGLLLNARKSASGGGHELELKNPFELGMVLRFGALLGAIGFISKLLVQFLGPSSIIIIALVSGIPDLDAITLSTAHLAGNSVPIETASLAILLAVTANLVTKMVLAISSGTPTYGRLLGGLTMTVIVAGGIGIAVALKILF</sequence>
<dbReference type="Pfam" id="PF02308">
    <property type="entry name" value="MgtC"/>
    <property type="match status" value="1"/>
</dbReference>
<dbReference type="OrthoDB" id="9813718at2"/>